<dbReference type="SMART" id="SM00827">
    <property type="entry name" value="PKS_AT"/>
    <property type="match status" value="1"/>
</dbReference>
<evidence type="ECO:0000256" key="2">
    <source>
        <dbReference type="ARBA" id="ARBA00022553"/>
    </source>
</evidence>
<evidence type="ECO:0000256" key="5">
    <source>
        <dbReference type="SAM" id="MobiDB-lite"/>
    </source>
</evidence>
<feature type="compositionally biased region" description="Polar residues" evidence="5">
    <location>
        <begin position="1674"/>
        <end position="1702"/>
    </location>
</feature>
<dbReference type="InterPro" id="IPR049900">
    <property type="entry name" value="PKS_mFAS_DH"/>
</dbReference>
<dbReference type="Gene3D" id="3.30.70.3290">
    <property type="match status" value="1"/>
</dbReference>
<feature type="region of interest" description="Disordered" evidence="5">
    <location>
        <begin position="1544"/>
        <end position="1601"/>
    </location>
</feature>
<comment type="caution">
    <text evidence="9">The sequence shown here is derived from an EMBL/GenBank/DDBJ whole genome shotgun (WGS) entry which is preliminary data.</text>
</comment>
<dbReference type="InterPro" id="IPR014031">
    <property type="entry name" value="Ketoacyl_synth_C"/>
</dbReference>
<dbReference type="SUPFAM" id="SSF55048">
    <property type="entry name" value="Probable ACP-binding domain of malonyl-CoA ACP transacylase"/>
    <property type="match status" value="1"/>
</dbReference>
<evidence type="ECO:0000313" key="10">
    <source>
        <dbReference type="Proteomes" id="UP000309340"/>
    </source>
</evidence>
<feature type="active site" description="Proton donor; for dehydratase activity" evidence="4">
    <location>
        <position position="1452"/>
    </location>
</feature>
<organism evidence="9 10">
    <name type="scientific">Friedmanniomyces simplex</name>
    <dbReference type="NCBI Taxonomy" id="329884"/>
    <lineage>
        <taxon>Eukaryota</taxon>
        <taxon>Fungi</taxon>
        <taxon>Dikarya</taxon>
        <taxon>Ascomycota</taxon>
        <taxon>Pezizomycotina</taxon>
        <taxon>Dothideomycetes</taxon>
        <taxon>Dothideomycetidae</taxon>
        <taxon>Mycosphaerellales</taxon>
        <taxon>Teratosphaeriaceae</taxon>
        <taxon>Friedmanniomyces</taxon>
    </lineage>
</organism>
<dbReference type="GO" id="GO:0004312">
    <property type="term" value="F:fatty acid synthase activity"/>
    <property type="evidence" value="ECO:0007669"/>
    <property type="project" value="TreeGrafter"/>
</dbReference>
<dbReference type="InterPro" id="IPR042104">
    <property type="entry name" value="PKS_dehydratase_sf"/>
</dbReference>
<dbReference type="InterPro" id="IPR032088">
    <property type="entry name" value="SAT"/>
</dbReference>
<feature type="region of interest" description="Disordered" evidence="5">
    <location>
        <begin position="1670"/>
        <end position="1707"/>
    </location>
</feature>
<dbReference type="Pfam" id="PF00109">
    <property type="entry name" value="ketoacyl-synt"/>
    <property type="match status" value="1"/>
</dbReference>
<dbReference type="InterPro" id="IPR006162">
    <property type="entry name" value="Ppantetheine_attach_site"/>
</dbReference>
<dbReference type="SMART" id="SM00823">
    <property type="entry name" value="PKS_PP"/>
    <property type="match status" value="2"/>
</dbReference>
<dbReference type="Pfam" id="PF00550">
    <property type="entry name" value="PP-binding"/>
    <property type="match status" value="2"/>
</dbReference>
<evidence type="ECO:0000256" key="3">
    <source>
        <dbReference type="ARBA" id="ARBA00022679"/>
    </source>
</evidence>
<dbReference type="InterPro" id="IPR036736">
    <property type="entry name" value="ACP-like_sf"/>
</dbReference>
<dbReference type="Gene3D" id="3.40.47.10">
    <property type="match status" value="1"/>
</dbReference>
<dbReference type="CDD" id="cd00833">
    <property type="entry name" value="PKS"/>
    <property type="match status" value="1"/>
</dbReference>
<dbReference type="OrthoDB" id="329835at2759"/>
<feature type="region of interest" description="N-terminal hotdog fold" evidence="4">
    <location>
        <begin position="1233"/>
        <end position="1366"/>
    </location>
</feature>
<feature type="non-terminal residue" evidence="9">
    <location>
        <position position="1776"/>
    </location>
</feature>
<dbReference type="SUPFAM" id="SSF52151">
    <property type="entry name" value="FabD/lysophospholipase-like"/>
    <property type="match status" value="1"/>
</dbReference>
<keyword evidence="10" id="KW-1185">Reference proteome</keyword>
<dbReference type="InterPro" id="IPR001227">
    <property type="entry name" value="Ac_transferase_dom_sf"/>
</dbReference>
<dbReference type="Gene3D" id="3.40.366.10">
    <property type="entry name" value="Malonyl-Coenzyme A Acyl Carrier Protein, domain 2"/>
    <property type="match status" value="3"/>
</dbReference>
<dbReference type="InterPro" id="IPR018201">
    <property type="entry name" value="Ketoacyl_synth_AS"/>
</dbReference>
<sequence length="1776" mass="192119">MDDLVQSQPFMPPINGPVPARRLYVFGDMTLAFKADLVRLLHIKENATLQSLFDHVSFALKDEISSLPADEQQWFPRFSTIVDLVEALDGIKGAPAVRFALLCMYQLGRWILNCTETSDAYPRPDGTYILGLCTGNFAAAVVASSRTVAELLVAGTEGVRLALKTAIHSLRVQHAIEVPPAGSQISWSFLAHLSKTEAMALIEAFSADEVLPATSRPYVSACSPSNVTISGPPSVLKRFAASKSLKTHSLPIETPFHAPHLFGEEDVTDVVGDLRGSLTVAYQQRLPVLSAVTGEAISNETFHGLLRRAVEGTLRGGIEWEAITTSCSHRLTGPGGTQVSIWPIASNAATLLASSIGAADKGGVTICDRLNIPIDTELRSSASHRFGDSKIAIVGFSGRFPEAPSNDAFWEILCAGHDTHRTIPPDRFDWEAHYDATGKERNKTRVKYGCFINDPGLFDARFFNLSPREAENTDPAQRLAIMTAYEALEMAGFVADRTPSSQRDRVGVFYGTTSDDWREVNSGQDVDTYFIPGGNRAFVPGRISYFFRFSGPSISFDTACSSSFAAIHSACSFLWRGDCDTAVAGGTNVLTSPDNFVGLDRGHFLSTTGNCNPFDDAARGYCRADAVGSVVLKRLDDAIADHDPIFGVIAGANTNHCGQTVSITRPHEGDQLALFKRMLRQSNTNAEDVSYVEMHGTGTQAGDAAEMQSVLNAFVPTGRRQPRRPLHLGAVKANVGHAESASGVSALIKVLMMMQRSEIPPHVGIKTKVNRNYPHDLAERNVHIDLKATPWRRADCPGGKRISFLNNFSAAGGNTALLLEDAPMPHSAEEVDGLDLFTPWHCPVAWVFTGQGSLYAGAGKRFFECFSHFRSDLLHYDRIARRQGFAGFLELVVLADTNAQLDAVETTTAHLALVCIQMALSRLWMSWGFRPAAVVGHSLGEYAALHAAGVLTPSDVIYLVGTRARLLTIHCIKGTHSMLAVKSSLEALEPLLGGTKCEVACINSPEATVLSGPKDDVEALGRDCHSHGLVCKVLDIPYAFHSAQVDPVITEFKSAARGVTFSAPAVPYMSPLLGEYVSKDGFLTGDYLADACRGVVNMKGVLEHARDSSLLGQDTIWLELGSHPACSNMVRDTLGPQVTSLACMRKGVDAWKTLMEAIRALYLQGVGLDWNEFHRDTPSSQQVLPLPSYQWELKNYWIQYRNNFCITKGDHVPPQVALPQPVEAPRALSSSVHRIVESHNAANVSTMLTESDVHDPRLSPVLQGHRVNDIPLCPSSLYVDMAMTIVRHMLTVTGRLNDTTGLDCGSMKVDKPFIASPHASSQLLRVSATADWLRGEVSLLFYSANAQSQKAADHATCTVLVTEQQHWIEDWKRSTYLIQSRIDSLHAAVNGGKAHKLKRGLAYKLFATLVDYSVDYQGMQEVVLDSDALEASARVQFQVEDGGFYQSPCWIDSCGHIAGFIMNGNDNIHSKGQVFINHGWDAARLAKPLQSGKTYCTYNRMQLVSGTLYAGDTYILEDGVIIGVFEGVKFQGVPRRMIEMVLPRTNSRPGSEPALSAPAPGRSTPKATGKPLRSPVDVVKRLPERSSVDGPRETATGHVGSTAAASPVADILTLVAQETGIDAADLDLSSPLPDLGIDSLLTLTISGRLRDELGLEVAMTEETTLADLVASAGGQRSTTPSSTGAKTPVTSGSQGTADTDPSSIDDDETVTDVLQVVRAVIARETGVPLEDLQPQTSLDELGVDSLLALTMISALSETLGKSLPPTMFADSETIWD</sequence>
<dbReference type="FunFam" id="3.10.129.110:FF:000001">
    <property type="entry name" value="Sterigmatocystin biosynthesis polyketide synthase"/>
    <property type="match status" value="1"/>
</dbReference>
<evidence type="ECO:0000256" key="1">
    <source>
        <dbReference type="ARBA" id="ARBA00022450"/>
    </source>
</evidence>
<keyword evidence="3" id="KW-0808">Transferase</keyword>
<dbReference type="STRING" id="329884.A0A4U0WKY3"/>
<accession>A0A4U0WKY3</accession>
<dbReference type="InterPro" id="IPR016039">
    <property type="entry name" value="Thiolase-like"/>
</dbReference>
<evidence type="ECO:0000259" key="7">
    <source>
        <dbReference type="PROSITE" id="PS52004"/>
    </source>
</evidence>
<dbReference type="GO" id="GO:0004315">
    <property type="term" value="F:3-oxoacyl-[acyl-carrier-protein] synthase activity"/>
    <property type="evidence" value="ECO:0007669"/>
    <property type="project" value="InterPro"/>
</dbReference>
<dbReference type="InterPro" id="IPR014043">
    <property type="entry name" value="Acyl_transferase_dom"/>
</dbReference>
<dbReference type="Gene3D" id="3.10.129.110">
    <property type="entry name" value="Polyketide synthase dehydratase"/>
    <property type="match status" value="1"/>
</dbReference>
<feature type="domain" description="Carrier" evidence="6">
    <location>
        <begin position="1602"/>
        <end position="1679"/>
    </location>
</feature>
<dbReference type="PROSITE" id="PS52019">
    <property type="entry name" value="PKS_MFAS_DH"/>
    <property type="match status" value="1"/>
</dbReference>
<evidence type="ECO:0000259" key="8">
    <source>
        <dbReference type="PROSITE" id="PS52019"/>
    </source>
</evidence>
<evidence type="ECO:0000313" key="9">
    <source>
        <dbReference type="EMBL" id="TKA63427.1"/>
    </source>
</evidence>
<dbReference type="InterPro" id="IPR020841">
    <property type="entry name" value="PKS_Beta-ketoAc_synthase_dom"/>
</dbReference>
<evidence type="ECO:0000259" key="6">
    <source>
        <dbReference type="PROSITE" id="PS50075"/>
    </source>
</evidence>
<dbReference type="PROSITE" id="PS52004">
    <property type="entry name" value="KS3_2"/>
    <property type="match status" value="1"/>
</dbReference>
<dbReference type="Pfam" id="PF00698">
    <property type="entry name" value="Acyl_transf_1"/>
    <property type="match status" value="1"/>
</dbReference>
<evidence type="ECO:0008006" key="11">
    <source>
        <dbReference type="Google" id="ProtNLM"/>
    </source>
</evidence>
<dbReference type="Pfam" id="PF16073">
    <property type="entry name" value="SAT"/>
    <property type="match status" value="1"/>
</dbReference>
<evidence type="ECO:0000256" key="4">
    <source>
        <dbReference type="PROSITE-ProRule" id="PRU01363"/>
    </source>
</evidence>
<feature type="region of interest" description="C-terminal hotdog fold" evidence="4">
    <location>
        <begin position="1394"/>
        <end position="1539"/>
    </location>
</feature>
<feature type="domain" description="Carrier" evidence="6">
    <location>
        <begin position="1708"/>
        <end position="1776"/>
    </location>
</feature>
<dbReference type="Proteomes" id="UP000309340">
    <property type="component" value="Unassembled WGS sequence"/>
</dbReference>
<dbReference type="SMART" id="SM00825">
    <property type="entry name" value="PKS_KS"/>
    <property type="match status" value="1"/>
</dbReference>
<dbReference type="PANTHER" id="PTHR43775:SF45">
    <property type="entry name" value="CONIDIAL PIGMENT POLYKETIDE SYNTHASE ALB1"/>
    <property type="match status" value="1"/>
</dbReference>
<dbReference type="SUPFAM" id="SSF53901">
    <property type="entry name" value="Thiolase-like"/>
    <property type="match status" value="1"/>
</dbReference>
<dbReference type="InterPro" id="IPR050091">
    <property type="entry name" value="PKS_NRPS_Biosynth_Enz"/>
</dbReference>
<dbReference type="GO" id="GO:0031177">
    <property type="term" value="F:phosphopantetheine binding"/>
    <property type="evidence" value="ECO:0007669"/>
    <property type="project" value="InterPro"/>
</dbReference>
<dbReference type="PROSITE" id="PS50075">
    <property type="entry name" value="CARRIER"/>
    <property type="match status" value="2"/>
</dbReference>
<reference evidence="9 10" key="1">
    <citation type="submission" date="2017-03" db="EMBL/GenBank/DDBJ databases">
        <title>Genomes of endolithic fungi from Antarctica.</title>
        <authorList>
            <person name="Coleine C."/>
            <person name="Masonjones S."/>
            <person name="Stajich J.E."/>
        </authorList>
    </citation>
    <scope>NUCLEOTIDE SEQUENCE [LARGE SCALE GENOMIC DNA]</scope>
    <source>
        <strain evidence="9 10">CCFEE 5184</strain>
    </source>
</reference>
<dbReference type="PANTHER" id="PTHR43775">
    <property type="entry name" value="FATTY ACID SYNTHASE"/>
    <property type="match status" value="1"/>
</dbReference>
<dbReference type="NCBIfam" id="TIGR04532">
    <property type="entry name" value="PT_fungal_PKS"/>
    <property type="match status" value="1"/>
</dbReference>
<name>A0A4U0WKY3_9PEZI</name>
<keyword evidence="2" id="KW-0597">Phosphoprotein</keyword>
<keyword evidence="1" id="KW-0596">Phosphopantetheine</keyword>
<dbReference type="InterPro" id="IPR030918">
    <property type="entry name" value="PT_fungal_PKS"/>
</dbReference>
<gene>
    <name evidence="9" type="ORF">B0A55_09822</name>
</gene>
<dbReference type="InterPro" id="IPR016035">
    <property type="entry name" value="Acyl_Trfase/lysoPLipase"/>
</dbReference>
<feature type="compositionally biased region" description="Basic and acidic residues" evidence="5">
    <location>
        <begin position="1578"/>
        <end position="1592"/>
    </location>
</feature>
<dbReference type="SUPFAM" id="SSF47336">
    <property type="entry name" value="ACP-like"/>
    <property type="match status" value="2"/>
</dbReference>
<feature type="domain" description="PKS/mFAS DH" evidence="8">
    <location>
        <begin position="1233"/>
        <end position="1539"/>
    </location>
</feature>
<proteinExistence type="predicted"/>
<feature type="active site" description="Proton acceptor; for dehydratase activity" evidence="4">
    <location>
        <position position="1265"/>
    </location>
</feature>
<dbReference type="PROSITE" id="PS00606">
    <property type="entry name" value="KS3_1"/>
    <property type="match status" value="1"/>
</dbReference>
<dbReference type="InterPro" id="IPR009081">
    <property type="entry name" value="PP-bd_ACP"/>
</dbReference>
<dbReference type="GO" id="GO:0006633">
    <property type="term" value="P:fatty acid biosynthetic process"/>
    <property type="evidence" value="ECO:0007669"/>
    <property type="project" value="InterPro"/>
</dbReference>
<dbReference type="InterPro" id="IPR014030">
    <property type="entry name" value="Ketoacyl_synth_N"/>
</dbReference>
<dbReference type="EMBL" id="NAJQ01000945">
    <property type="protein sequence ID" value="TKA63427.1"/>
    <property type="molecule type" value="Genomic_DNA"/>
</dbReference>
<protein>
    <recommendedName>
        <fullName evidence="11">Polyketide synthase</fullName>
    </recommendedName>
</protein>
<dbReference type="Pfam" id="PF02801">
    <property type="entry name" value="Ketoacyl-synt_C"/>
    <property type="match status" value="1"/>
</dbReference>
<dbReference type="GO" id="GO:0044550">
    <property type="term" value="P:secondary metabolite biosynthetic process"/>
    <property type="evidence" value="ECO:0007669"/>
    <property type="project" value="TreeGrafter"/>
</dbReference>
<dbReference type="InterPro" id="IPR020806">
    <property type="entry name" value="PKS_PP-bd"/>
</dbReference>
<feature type="domain" description="Ketosynthase family 3 (KS3)" evidence="7">
    <location>
        <begin position="388"/>
        <end position="821"/>
    </location>
</feature>
<dbReference type="PROSITE" id="PS00012">
    <property type="entry name" value="PHOSPHOPANTETHEINE"/>
    <property type="match status" value="2"/>
</dbReference>
<dbReference type="Gene3D" id="1.10.1200.10">
    <property type="entry name" value="ACP-like"/>
    <property type="match status" value="2"/>
</dbReference>
<dbReference type="InterPro" id="IPR016036">
    <property type="entry name" value="Malonyl_transacylase_ACP-bd"/>
</dbReference>